<reference evidence="3" key="1">
    <citation type="submission" date="2016-10" db="EMBL/GenBank/DDBJ databases">
        <authorList>
            <person name="Varghese N."/>
            <person name="Submissions S."/>
        </authorList>
    </citation>
    <scope>NUCLEOTIDE SEQUENCE [LARGE SCALE GENOMIC DNA]</scope>
    <source>
        <strain evidence="3">CGMCC 4.3568</strain>
    </source>
</reference>
<protein>
    <submittedName>
        <fullName evidence="2">Uncharacterized protein</fullName>
    </submittedName>
</protein>
<dbReference type="AlphaFoldDB" id="A0A1I0VK06"/>
<accession>A0A1I0VK06</accession>
<evidence type="ECO:0000256" key="1">
    <source>
        <dbReference type="SAM" id="Phobius"/>
    </source>
</evidence>
<name>A0A1I0VK06_9PSEU</name>
<dbReference type="OrthoDB" id="4628204at2"/>
<feature type="transmembrane region" description="Helical" evidence="1">
    <location>
        <begin position="98"/>
        <end position="119"/>
    </location>
</feature>
<dbReference type="EMBL" id="FOKG01000001">
    <property type="protein sequence ID" value="SFA76528.1"/>
    <property type="molecule type" value="Genomic_DNA"/>
</dbReference>
<evidence type="ECO:0000313" key="2">
    <source>
        <dbReference type="EMBL" id="SFA76528.1"/>
    </source>
</evidence>
<dbReference type="Proteomes" id="UP000243799">
    <property type="component" value="Unassembled WGS sequence"/>
</dbReference>
<keyword evidence="3" id="KW-1185">Reference proteome</keyword>
<sequence>MRPAVRSDLADDPVGQVRASARGWQGIQLGVLGFIGLCGVLVTTDGPFWLDVLAGILAVVALLLACVATVLVGLVAWPLDADADTGADPSGLTRRLRAGIAVTLAAVVAVTLSALSGWWPEKQPTSAAMLVEVRDVTGRVWCGELNSSDGPALILTSGGRRVAVPAETLASVRPVVRCPD</sequence>
<evidence type="ECO:0000313" key="3">
    <source>
        <dbReference type="Proteomes" id="UP000243799"/>
    </source>
</evidence>
<dbReference type="STRING" id="490629.SAMN05216266_101297"/>
<proteinExistence type="predicted"/>
<keyword evidence="1" id="KW-0812">Transmembrane</keyword>
<gene>
    <name evidence="2" type="ORF">SAMN05216266_101297</name>
</gene>
<feature type="transmembrane region" description="Helical" evidence="1">
    <location>
        <begin position="21"/>
        <end position="42"/>
    </location>
</feature>
<keyword evidence="1" id="KW-0472">Membrane</keyword>
<organism evidence="2 3">
    <name type="scientific">Amycolatopsis marina</name>
    <dbReference type="NCBI Taxonomy" id="490629"/>
    <lineage>
        <taxon>Bacteria</taxon>
        <taxon>Bacillati</taxon>
        <taxon>Actinomycetota</taxon>
        <taxon>Actinomycetes</taxon>
        <taxon>Pseudonocardiales</taxon>
        <taxon>Pseudonocardiaceae</taxon>
        <taxon>Amycolatopsis</taxon>
    </lineage>
</organism>
<feature type="transmembrane region" description="Helical" evidence="1">
    <location>
        <begin position="48"/>
        <end position="77"/>
    </location>
</feature>
<keyword evidence="1" id="KW-1133">Transmembrane helix</keyword>
<dbReference type="RefSeq" id="WP_091668262.1">
    <property type="nucleotide sequence ID" value="NZ_FOKG01000001.1"/>
</dbReference>